<organism evidence="12 13">
    <name type="scientific">Cyclonatronum proteinivorum</name>
    <dbReference type="NCBI Taxonomy" id="1457365"/>
    <lineage>
        <taxon>Bacteria</taxon>
        <taxon>Pseudomonadati</taxon>
        <taxon>Balneolota</taxon>
        <taxon>Balneolia</taxon>
        <taxon>Balneolales</taxon>
        <taxon>Cyclonatronaceae</taxon>
        <taxon>Cyclonatronum</taxon>
    </lineage>
</organism>
<feature type="binding site" evidence="9">
    <location>
        <position position="326"/>
    </location>
    <ligand>
        <name>ATP</name>
        <dbReference type="ChEBI" id="CHEBI:30616"/>
    </ligand>
</feature>
<keyword evidence="5 8" id="KW-0067">ATP-binding</keyword>
<evidence type="ECO:0000256" key="1">
    <source>
        <dbReference type="ARBA" id="ARBA00004496"/>
    </source>
</evidence>
<feature type="binding site" evidence="9">
    <location>
        <position position="176"/>
    </location>
    <ligand>
        <name>ATP</name>
        <dbReference type="ChEBI" id="CHEBI:30616"/>
    </ligand>
</feature>
<evidence type="ECO:0000256" key="5">
    <source>
        <dbReference type="ARBA" id="ARBA00022840"/>
    </source>
</evidence>
<keyword evidence="7 8" id="KW-0143">Chaperone</keyword>
<dbReference type="EMBL" id="CP027806">
    <property type="protein sequence ID" value="AXJ00579.1"/>
    <property type="molecule type" value="Genomic_DNA"/>
</dbReference>
<comment type="subunit">
    <text evidence="8">Homodimer.</text>
</comment>
<feature type="compositionally biased region" description="Basic and acidic residues" evidence="10">
    <location>
        <begin position="623"/>
        <end position="633"/>
    </location>
</feature>
<feature type="binding site" evidence="9">
    <location>
        <position position="87"/>
    </location>
    <ligand>
        <name>ATP</name>
        <dbReference type="ChEBI" id="CHEBI:30616"/>
    </ligand>
</feature>
<dbReference type="SUPFAM" id="SSF110942">
    <property type="entry name" value="HSP90 C-terminal domain"/>
    <property type="match status" value="1"/>
</dbReference>
<dbReference type="SUPFAM" id="SSF54211">
    <property type="entry name" value="Ribosomal protein S5 domain 2-like"/>
    <property type="match status" value="1"/>
</dbReference>
<evidence type="ECO:0000256" key="6">
    <source>
        <dbReference type="ARBA" id="ARBA00023016"/>
    </source>
</evidence>
<reference evidence="12 13" key="1">
    <citation type="submission" date="2018-03" db="EMBL/GenBank/DDBJ databases">
        <title>Phenotypic and genomic properties of Cyclonatronum proteinivorum gen. nov., sp. nov., a haloalkaliphilic bacteroidete from soda lakes possessing Na+-translocating rhodopsin.</title>
        <authorList>
            <person name="Toshchakov S.V."/>
            <person name="Korzhenkov A."/>
            <person name="Samarov N.I."/>
            <person name="Kublanov I.V."/>
            <person name="Muntyan M.S."/>
            <person name="Sorokin D.Y."/>
        </authorList>
    </citation>
    <scope>NUCLEOTIDE SEQUENCE [LARGE SCALE GENOMIC DNA]</scope>
    <source>
        <strain evidence="12 13">Omega</strain>
    </source>
</reference>
<dbReference type="Gene3D" id="3.30.230.80">
    <property type="match status" value="1"/>
</dbReference>
<feature type="domain" description="Histidine kinase/HSP90-like ATPase" evidence="11">
    <location>
        <begin position="29"/>
        <end position="186"/>
    </location>
</feature>
<evidence type="ECO:0000256" key="10">
    <source>
        <dbReference type="SAM" id="MobiDB-lite"/>
    </source>
</evidence>
<feature type="region of interest" description="Disordered" evidence="10">
    <location>
        <begin position="614"/>
        <end position="633"/>
    </location>
</feature>
<keyword evidence="6 8" id="KW-0346">Stress response</keyword>
<feature type="region of interest" description="C" evidence="8">
    <location>
        <begin position="540"/>
        <end position="633"/>
    </location>
</feature>
<dbReference type="InterPro" id="IPR003594">
    <property type="entry name" value="HATPase_dom"/>
</dbReference>
<dbReference type="Pfam" id="PF13589">
    <property type="entry name" value="HATPase_c_3"/>
    <property type="match status" value="1"/>
</dbReference>
<dbReference type="GO" id="GO:0005524">
    <property type="term" value="F:ATP binding"/>
    <property type="evidence" value="ECO:0007669"/>
    <property type="project" value="UniProtKB-UniRule"/>
</dbReference>
<dbReference type="OrthoDB" id="9802640at2"/>
<dbReference type="CDD" id="cd16927">
    <property type="entry name" value="HATPase_Hsp90-like"/>
    <property type="match status" value="1"/>
</dbReference>
<feature type="binding site" evidence="9">
    <location>
        <position position="40"/>
    </location>
    <ligand>
        <name>ATP</name>
        <dbReference type="ChEBI" id="CHEBI:30616"/>
    </ligand>
</feature>
<dbReference type="PANTHER" id="PTHR11528">
    <property type="entry name" value="HEAT SHOCK PROTEIN 90 FAMILY MEMBER"/>
    <property type="match status" value="1"/>
</dbReference>
<comment type="similarity">
    <text evidence="2 8">Belongs to the heat shock protein 90 family.</text>
</comment>
<dbReference type="AlphaFoldDB" id="A0A345UJC7"/>
<dbReference type="FunFam" id="3.30.565.10:FF:000009">
    <property type="entry name" value="Molecular chaperone HtpG"/>
    <property type="match status" value="1"/>
</dbReference>
<dbReference type="PIRSF" id="PIRSF002583">
    <property type="entry name" value="Hsp90"/>
    <property type="match status" value="1"/>
</dbReference>
<evidence type="ECO:0000313" key="12">
    <source>
        <dbReference type="EMBL" id="AXJ00579.1"/>
    </source>
</evidence>
<dbReference type="PRINTS" id="PR00775">
    <property type="entry name" value="HEATSHOCK90"/>
</dbReference>
<name>A0A345UJC7_9BACT</name>
<protein>
    <recommendedName>
        <fullName evidence="8">Chaperone protein HtpG</fullName>
    </recommendedName>
    <alternativeName>
        <fullName evidence="8">Heat shock protein HtpG</fullName>
    </alternativeName>
    <alternativeName>
        <fullName evidence="8">High temperature protein G</fullName>
    </alternativeName>
</protein>
<dbReference type="GO" id="GO:0140662">
    <property type="term" value="F:ATP-dependent protein folding chaperone"/>
    <property type="evidence" value="ECO:0007669"/>
    <property type="project" value="InterPro"/>
</dbReference>
<dbReference type="InterPro" id="IPR020575">
    <property type="entry name" value="Hsp90_N"/>
</dbReference>
<dbReference type="Proteomes" id="UP000254808">
    <property type="component" value="Chromosome"/>
</dbReference>
<gene>
    <name evidence="8" type="primary">htpG</name>
    <name evidence="12" type="ORF">CYPRO_1322</name>
</gene>
<feature type="binding site" evidence="9">
    <location>
        <position position="36"/>
    </location>
    <ligand>
        <name>ATP</name>
        <dbReference type="ChEBI" id="CHEBI:30616"/>
    </ligand>
</feature>
<dbReference type="GO" id="GO:0016887">
    <property type="term" value="F:ATP hydrolysis activity"/>
    <property type="evidence" value="ECO:0007669"/>
    <property type="project" value="InterPro"/>
</dbReference>
<dbReference type="SUPFAM" id="SSF55874">
    <property type="entry name" value="ATPase domain of HSP90 chaperone/DNA topoisomerase II/histidine kinase"/>
    <property type="match status" value="1"/>
</dbReference>
<dbReference type="Gene3D" id="3.40.50.11260">
    <property type="match status" value="1"/>
</dbReference>
<evidence type="ECO:0000313" key="13">
    <source>
        <dbReference type="Proteomes" id="UP000254808"/>
    </source>
</evidence>
<dbReference type="HAMAP" id="MF_00505">
    <property type="entry name" value="HSP90"/>
    <property type="match status" value="1"/>
</dbReference>
<dbReference type="InterPro" id="IPR001404">
    <property type="entry name" value="Hsp90_fam"/>
</dbReference>
<evidence type="ECO:0000256" key="3">
    <source>
        <dbReference type="ARBA" id="ARBA00022490"/>
    </source>
</evidence>
<dbReference type="GO" id="GO:0051082">
    <property type="term" value="F:unfolded protein binding"/>
    <property type="evidence" value="ECO:0007669"/>
    <property type="project" value="UniProtKB-UniRule"/>
</dbReference>
<dbReference type="InterPro" id="IPR020568">
    <property type="entry name" value="Ribosomal_Su5_D2-typ_SF"/>
</dbReference>
<evidence type="ECO:0000256" key="4">
    <source>
        <dbReference type="ARBA" id="ARBA00022741"/>
    </source>
</evidence>
<keyword evidence="13" id="KW-1185">Reference proteome</keyword>
<evidence type="ECO:0000256" key="7">
    <source>
        <dbReference type="ARBA" id="ARBA00023186"/>
    </source>
</evidence>
<accession>A0A345UJC7</accession>
<dbReference type="KEGG" id="cprv:CYPRO_1322"/>
<comment type="subcellular location">
    <subcellularLocation>
        <location evidence="1 8">Cytoplasm</location>
    </subcellularLocation>
</comment>
<keyword evidence="4 8" id="KW-0547">Nucleotide-binding</keyword>
<dbReference type="Pfam" id="PF00183">
    <property type="entry name" value="HSP90"/>
    <property type="match status" value="1"/>
</dbReference>
<dbReference type="InterPro" id="IPR037196">
    <property type="entry name" value="HSP90_C"/>
</dbReference>
<comment type="caution">
    <text evidence="8">Lacks conserved residue(s) required for the propagation of feature annotation.</text>
</comment>
<comment type="function">
    <text evidence="8">Molecular chaperone. Has ATPase activity.</text>
</comment>
<sequence length="633" mass="72760">MSEQTRQQFEFKAEMKQLLHLIINSLYTNPEVFLRELISNSSDALNKVRFMQLTNETVQSADDPLQIKITLDEKEQTFSIEDTGVGMTEQELVERLGTIASSGTLEFIKQMQENKGKLDGNMIGQFGVGFYSAFMVTDEITVETKHANPEMPAMKWVSDGKGTFTIEESDRTQRGTKISFKLKEEHKEFAENWRVKSIIKKYSNFVDYPIVVGEEEVNKKGALWQKSKNDITDEELNEFYKFVSNDFNEPLDHLHLAMEGRMNFKALLFVPKKRKPNFFQNEELKSIQLYSNRVFVQEDCEPLLPEYLRFMEGLVDSEDLPLNVSREVTQYSPIMNKIKDVLVGKILGMIEYWAESETDKFKTFLTEFGPLFKSGINSDFTNRERLINLLRFQTTKSGDDELVSLKQYVEHMPDFQKQIYYLSGQSLKELRNDPRLEYFKKKDVEVLLLHDPADTFVVPGLMNFMEKEFASIEKSDIDLGKDDESAQDALSGEPLDKLIAVIKEAIGDKVEDVTASKRLVESAATLTVGKEGMDTQMEYMMKMMNQEMPPSKRIFEINPSHQLIKNMSALTEKGQSERVKLFAEQLYEGALLLQGQLDSPTEFINRMTRFLSLASEGETESESGNKSENQSEK</sequence>
<evidence type="ECO:0000256" key="2">
    <source>
        <dbReference type="ARBA" id="ARBA00008239"/>
    </source>
</evidence>
<proteinExistence type="inferred from homology"/>
<dbReference type="SMART" id="SM00387">
    <property type="entry name" value="HATPase_c"/>
    <property type="match status" value="1"/>
</dbReference>
<evidence type="ECO:0000256" key="9">
    <source>
        <dbReference type="PIRSR" id="PIRSR002583-1"/>
    </source>
</evidence>
<dbReference type="Gene3D" id="1.20.120.790">
    <property type="entry name" value="Heat shock protein 90, C-terminal domain"/>
    <property type="match status" value="1"/>
</dbReference>
<dbReference type="RefSeq" id="WP_114983844.1">
    <property type="nucleotide sequence ID" value="NZ_CP027806.1"/>
</dbReference>
<feature type="region of interest" description="A; substrate-binding" evidence="8">
    <location>
        <begin position="1"/>
        <end position="326"/>
    </location>
</feature>
<keyword evidence="3 8" id="KW-0963">Cytoplasm</keyword>
<dbReference type="GO" id="GO:0005737">
    <property type="term" value="C:cytoplasm"/>
    <property type="evidence" value="ECO:0007669"/>
    <property type="project" value="UniProtKB-SubCell"/>
</dbReference>
<feature type="binding site" evidence="9">
    <location>
        <position position="82"/>
    </location>
    <ligand>
        <name>ATP</name>
        <dbReference type="ChEBI" id="CHEBI:30616"/>
    </ligand>
</feature>
<evidence type="ECO:0000256" key="8">
    <source>
        <dbReference type="HAMAP-Rule" id="MF_00505"/>
    </source>
</evidence>
<feature type="binding site" evidence="9">
    <location>
        <begin position="125"/>
        <end position="130"/>
    </location>
    <ligand>
        <name>ATP</name>
        <dbReference type="ChEBI" id="CHEBI:30616"/>
    </ligand>
</feature>
<dbReference type="NCBIfam" id="NF003555">
    <property type="entry name" value="PRK05218.1"/>
    <property type="match status" value="1"/>
</dbReference>
<feature type="binding site" evidence="9">
    <location>
        <begin position="102"/>
        <end position="103"/>
    </location>
    <ligand>
        <name>ATP</name>
        <dbReference type="ChEBI" id="CHEBI:30616"/>
    </ligand>
</feature>
<dbReference type="InterPro" id="IPR036890">
    <property type="entry name" value="HATPase_C_sf"/>
</dbReference>
<evidence type="ECO:0000259" key="11">
    <source>
        <dbReference type="SMART" id="SM00387"/>
    </source>
</evidence>
<dbReference type="Gene3D" id="3.30.565.10">
    <property type="entry name" value="Histidine kinase-like ATPase, C-terminal domain"/>
    <property type="match status" value="1"/>
</dbReference>